<reference evidence="2 3" key="1">
    <citation type="journal article" date="2015" name="Nature">
        <title>rRNA introns, odd ribosomes, and small enigmatic genomes across a large radiation of phyla.</title>
        <authorList>
            <person name="Brown C.T."/>
            <person name="Hug L.A."/>
            <person name="Thomas B.C."/>
            <person name="Sharon I."/>
            <person name="Castelle C.J."/>
            <person name="Singh A."/>
            <person name="Wilkins M.J."/>
            <person name="Williams K.H."/>
            <person name="Banfield J.F."/>
        </authorList>
    </citation>
    <scope>NUCLEOTIDE SEQUENCE [LARGE SCALE GENOMIC DNA]</scope>
</reference>
<keyword evidence="1" id="KW-0175">Coiled coil</keyword>
<evidence type="ECO:0000256" key="1">
    <source>
        <dbReference type="SAM" id="Coils"/>
    </source>
</evidence>
<sequence length="146" mass="16495">MIWLNNDWKGVRIMADKQLVRQGEGRGKKKDVGQKIAEGIATLLERVLDTGLAVHGKLELRVDRLVLCSVDKGREVGLVPEKEALQKEQLSPAMLRENAQDQKIQAERLDELKEEIANLRSMLKHQQSSGVSYAQEIQPSKRKTTL</sequence>
<comment type="caution">
    <text evidence="2">The sequence shown here is derived from an EMBL/GenBank/DDBJ whole genome shotgun (WGS) entry which is preliminary data.</text>
</comment>
<evidence type="ECO:0000313" key="2">
    <source>
        <dbReference type="EMBL" id="KKR42288.1"/>
    </source>
</evidence>
<organism evidence="2 3">
    <name type="scientific">Candidatus Daviesbacteria bacterium GW2011_GWC2_40_12</name>
    <dbReference type="NCBI Taxonomy" id="1618431"/>
    <lineage>
        <taxon>Bacteria</taxon>
        <taxon>Candidatus Daviesiibacteriota</taxon>
    </lineage>
</organism>
<evidence type="ECO:0000313" key="3">
    <source>
        <dbReference type="Proteomes" id="UP000034881"/>
    </source>
</evidence>
<accession>A0A0G0QQ89</accession>
<protein>
    <submittedName>
        <fullName evidence="2">Uncharacterized protein</fullName>
    </submittedName>
</protein>
<name>A0A0G0QQ89_9BACT</name>
<dbReference type="AlphaFoldDB" id="A0A0G0QQ89"/>
<proteinExistence type="predicted"/>
<gene>
    <name evidence="2" type="ORF">UT77_C0003G0083</name>
</gene>
<feature type="coiled-coil region" evidence="1">
    <location>
        <begin position="95"/>
        <end position="129"/>
    </location>
</feature>
<dbReference type="EMBL" id="LBYB01000003">
    <property type="protein sequence ID" value="KKR42288.1"/>
    <property type="molecule type" value="Genomic_DNA"/>
</dbReference>
<dbReference type="Proteomes" id="UP000034881">
    <property type="component" value="Unassembled WGS sequence"/>
</dbReference>